<dbReference type="RefSeq" id="WP_121846716.1">
    <property type="nucleotide sequence ID" value="NZ_PHOA01000126.1"/>
</dbReference>
<dbReference type="GO" id="GO:0006508">
    <property type="term" value="P:proteolysis"/>
    <property type="evidence" value="ECO:0007669"/>
    <property type="project" value="UniProtKB-KW"/>
</dbReference>
<feature type="transmembrane region" description="Helical" evidence="2">
    <location>
        <begin position="178"/>
        <end position="198"/>
    </location>
</feature>
<dbReference type="EMBL" id="RDEX01000003">
    <property type="protein sequence ID" value="RLY91595.1"/>
    <property type="molecule type" value="Genomic_DNA"/>
</dbReference>
<comment type="caution">
    <text evidence="3">The sequence shown here is derived from an EMBL/GenBank/DDBJ whole genome shotgun (WGS) entry which is preliminary data.</text>
</comment>
<dbReference type="InterPro" id="IPR026898">
    <property type="entry name" value="PrsW"/>
</dbReference>
<dbReference type="Proteomes" id="UP000277871">
    <property type="component" value="Unassembled WGS sequence"/>
</dbReference>
<organism evidence="3 4">
    <name type="scientific">Kocuria tytonicola</name>
    <dbReference type="NCBI Taxonomy" id="2055946"/>
    <lineage>
        <taxon>Bacteria</taxon>
        <taxon>Bacillati</taxon>
        <taxon>Actinomycetota</taxon>
        <taxon>Actinomycetes</taxon>
        <taxon>Micrococcales</taxon>
        <taxon>Micrococcaceae</taxon>
        <taxon>Kocuria</taxon>
    </lineage>
</organism>
<sequence length="393" mass="41901">MSSVSTSSPTAPAPAASAPVPARTTPGYPAYGREFFQPRSAVWWVFCVLVALGAPGVTLAVAQSFTAAKDSLLTIAPIFLITLALFAVIVLWADPYRARRGWILVVATVFGITVPTWLGIHANGHLGSITAKLLPSGMGADWGAAVSGPTSEEFGKMLGVVMIMLIASHTLRRPMHGLLVGAFVGLGFQIFENVSYAANSAPSNANDDLTGAFGVTLLRSAIGISSHWLYSAIVGVGVAFLLGRTVQRLSLVQRIAGFVGFFALGWGLHFWWNSPSPQAAAAVLMLVKILVALTCFILVARLAWRQEREFLSRADGELRQSPQARGVAVDLADPAVTSAAGTRRQRKQGLKEARKRGGRALKKSVKKARRVYLDALQAWGRRGTGVDELPTVS</sequence>
<proteinExistence type="predicted"/>
<evidence type="ECO:0000256" key="1">
    <source>
        <dbReference type="SAM" id="MobiDB-lite"/>
    </source>
</evidence>
<keyword evidence="2" id="KW-0472">Membrane</keyword>
<dbReference type="OrthoDB" id="4524442at2"/>
<dbReference type="GO" id="GO:0008233">
    <property type="term" value="F:peptidase activity"/>
    <property type="evidence" value="ECO:0007669"/>
    <property type="project" value="UniProtKB-KW"/>
</dbReference>
<reference evidence="3 4" key="1">
    <citation type="submission" date="2018-10" db="EMBL/GenBank/DDBJ databases">
        <title>Kocuria tytonicola, new bacteria from the preen glands of American barn owls (Tyto furcata).</title>
        <authorList>
            <person name="Braun M.S."/>
            <person name="Wang E."/>
            <person name="Zimmermann S."/>
            <person name="Boutin S."/>
            <person name="Wagner H."/>
            <person name="Wink M."/>
        </authorList>
    </citation>
    <scope>NUCLEOTIDE SEQUENCE [LARGE SCALE GENOMIC DNA]</scope>
    <source>
        <strain evidence="3 4">473</strain>
    </source>
</reference>
<feature type="transmembrane region" description="Helical" evidence="2">
    <location>
        <begin position="41"/>
        <end position="65"/>
    </location>
</feature>
<feature type="transmembrane region" description="Helical" evidence="2">
    <location>
        <begin position="102"/>
        <end position="120"/>
    </location>
</feature>
<protein>
    <submittedName>
        <fullName evidence="3">Protease PrsW</fullName>
    </submittedName>
</protein>
<dbReference type="Pfam" id="PF13367">
    <property type="entry name" value="PrsW-protease"/>
    <property type="match status" value="1"/>
</dbReference>
<feature type="transmembrane region" description="Helical" evidence="2">
    <location>
        <begin position="218"/>
        <end position="243"/>
    </location>
</feature>
<keyword evidence="4" id="KW-1185">Reference proteome</keyword>
<evidence type="ECO:0000313" key="3">
    <source>
        <dbReference type="EMBL" id="RLY91595.1"/>
    </source>
</evidence>
<feature type="transmembrane region" description="Helical" evidence="2">
    <location>
        <begin position="71"/>
        <end position="93"/>
    </location>
</feature>
<evidence type="ECO:0000313" key="4">
    <source>
        <dbReference type="Proteomes" id="UP000277871"/>
    </source>
</evidence>
<name>A0A3L9LZ13_9MICC</name>
<feature type="transmembrane region" description="Helical" evidence="2">
    <location>
        <begin position="255"/>
        <end position="272"/>
    </location>
</feature>
<gene>
    <name evidence="3" type="ORF">EAE32_10145</name>
</gene>
<dbReference type="PANTHER" id="PTHR36844:SF1">
    <property type="entry name" value="PROTEASE PRSW"/>
    <property type="match status" value="1"/>
</dbReference>
<dbReference type="PANTHER" id="PTHR36844">
    <property type="entry name" value="PROTEASE PRSW"/>
    <property type="match status" value="1"/>
</dbReference>
<keyword evidence="3" id="KW-0378">Hydrolase</keyword>
<keyword evidence="2" id="KW-0812">Transmembrane</keyword>
<keyword evidence="3" id="KW-0645">Protease</keyword>
<accession>A0A3L9LZ13</accession>
<feature type="transmembrane region" description="Helical" evidence="2">
    <location>
        <begin position="154"/>
        <end position="171"/>
    </location>
</feature>
<evidence type="ECO:0000256" key="2">
    <source>
        <dbReference type="SAM" id="Phobius"/>
    </source>
</evidence>
<keyword evidence="2" id="KW-1133">Transmembrane helix</keyword>
<feature type="transmembrane region" description="Helical" evidence="2">
    <location>
        <begin position="278"/>
        <end position="304"/>
    </location>
</feature>
<dbReference type="AlphaFoldDB" id="A0A3L9LZ13"/>
<feature type="region of interest" description="Disordered" evidence="1">
    <location>
        <begin position="1"/>
        <end position="21"/>
    </location>
</feature>